<dbReference type="InterPro" id="IPR036425">
    <property type="entry name" value="MoaB/Mog-like_dom_sf"/>
</dbReference>
<name>A0A382QBR3_9ZZZZ</name>
<dbReference type="InterPro" id="IPR050101">
    <property type="entry name" value="CinA"/>
</dbReference>
<evidence type="ECO:0000313" key="2">
    <source>
        <dbReference type="EMBL" id="SVC82398.1"/>
    </source>
</evidence>
<dbReference type="AlphaFoldDB" id="A0A382QBR3"/>
<dbReference type="PANTHER" id="PTHR13939">
    <property type="entry name" value="NICOTINAMIDE-NUCLEOTIDE AMIDOHYDROLASE PNCC"/>
    <property type="match status" value="1"/>
</dbReference>
<organism evidence="2">
    <name type="scientific">marine metagenome</name>
    <dbReference type="NCBI Taxonomy" id="408172"/>
    <lineage>
        <taxon>unclassified sequences</taxon>
        <taxon>metagenomes</taxon>
        <taxon>ecological metagenomes</taxon>
    </lineage>
</organism>
<dbReference type="SUPFAM" id="SSF53218">
    <property type="entry name" value="Molybdenum cofactor biosynthesis proteins"/>
    <property type="match status" value="1"/>
</dbReference>
<feature type="non-terminal residue" evidence="2">
    <location>
        <position position="209"/>
    </location>
</feature>
<dbReference type="PANTHER" id="PTHR13939:SF0">
    <property type="entry name" value="NMN AMIDOHYDROLASE-LIKE PROTEIN YFAY"/>
    <property type="match status" value="1"/>
</dbReference>
<dbReference type="Gene3D" id="3.40.980.10">
    <property type="entry name" value="MoaB/Mog-like domain"/>
    <property type="match status" value="1"/>
</dbReference>
<dbReference type="CDD" id="cd00885">
    <property type="entry name" value="cinA"/>
    <property type="match status" value="1"/>
</dbReference>
<sequence>MTKNIQVNAAILIIGNEILSGRTQDTNTSTLALWLNSIGVKVGEVRVIPDIEQTIIENVNELRKNNNYVFTTGGIGPTHDDITAESISKAFGLKYQIHKEGYKILEAYYKQGEFNEGRQKMIWMPENSKLILNPTSGAPGFSVENVFCLPGVPSILKAMLGGLKNDIVGGNPILSHTINLRTVESEIAKSLTSVQDNNKDVEIGSYPFF</sequence>
<proteinExistence type="predicted"/>
<accession>A0A382QBR3</accession>
<dbReference type="SMART" id="SM00852">
    <property type="entry name" value="MoCF_biosynth"/>
    <property type="match status" value="1"/>
</dbReference>
<dbReference type="InterPro" id="IPR056596">
    <property type="entry name" value="FLAD1_M"/>
</dbReference>
<evidence type="ECO:0000259" key="1">
    <source>
        <dbReference type="SMART" id="SM00852"/>
    </source>
</evidence>
<dbReference type="InterPro" id="IPR001453">
    <property type="entry name" value="MoaB/Mog_dom"/>
</dbReference>
<protein>
    <recommendedName>
        <fullName evidence="1">MoaB/Mog domain-containing protein</fullName>
    </recommendedName>
</protein>
<gene>
    <name evidence="2" type="ORF">METZ01_LOCUS335252</name>
</gene>
<reference evidence="2" key="1">
    <citation type="submission" date="2018-05" db="EMBL/GenBank/DDBJ databases">
        <authorList>
            <person name="Lanie J.A."/>
            <person name="Ng W.-L."/>
            <person name="Kazmierczak K.M."/>
            <person name="Andrzejewski T.M."/>
            <person name="Davidsen T.M."/>
            <person name="Wayne K.J."/>
            <person name="Tettelin H."/>
            <person name="Glass J.I."/>
            <person name="Rusch D."/>
            <person name="Podicherti R."/>
            <person name="Tsui H.-C.T."/>
            <person name="Winkler M.E."/>
        </authorList>
    </citation>
    <scope>NUCLEOTIDE SEQUENCE</scope>
</reference>
<feature type="domain" description="MoaB/Mog" evidence="1">
    <location>
        <begin position="10"/>
        <end position="171"/>
    </location>
</feature>
<dbReference type="Pfam" id="PF00994">
    <property type="entry name" value="MoCF_biosynth"/>
    <property type="match status" value="1"/>
</dbReference>
<dbReference type="Pfam" id="PF24102">
    <property type="entry name" value="FLAD1_M"/>
    <property type="match status" value="1"/>
</dbReference>
<dbReference type="EMBL" id="UINC01113044">
    <property type="protein sequence ID" value="SVC82398.1"/>
    <property type="molecule type" value="Genomic_DNA"/>
</dbReference>